<evidence type="ECO:0000313" key="9">
    <source>
        <dbReference type="Proteomes" id="UP000838763"/>
    </source>
</evidence>
<dbReference type="CDD" id="cd12148">
    <property type="entry name" value="fungal_TF_MHR"/>
    <property type="match status" value="1"/>
</dbReference>
<keyword evidence="3" id="KW-0804">Transcription</keyword>
<evidence type="ECO:0000256" key="5">
    <source>
        <dbReference type="SAM" id="Coils"/>
    </source>
</evidence>
<gene>
    <name evidence="8" type="ORF">PPNO1_LOCUS3211</name>
</gene>
<protein>
    <recommendedName>
        <fullName evidence="7">Xylanolytic transcriptional activator regulatory domain-containing protein</fullName>
    </recommendedName>
</protein>
<sequence length="643" mass="72546">MPVHERNMSSEQEADARLSLSPAPEYRGNGQNGDSHPQEISGTVMEDVHDARSTLTRSFSYLERLEKRLEDIETNLEKVQQAQAITELEISSRPRDTHPARVGEPLPESGATSKRSTTGPEYPTVAGVREGEGEPDAAEDLIDGMGAIKFSDEEDSAYFGAVSVSRPHNDAYADHNRPHHGRVNIYALPPEARTWSLIKEYFQKTGQLLPFVHEETFCATVLEMKSNNFTKVRRTWLGLLNIILAIATTLHVDFSISSEQRIEESDVYYQRAVGLCDKEPRRNASVELAQYLLILGQYLQGTQKSVQAWTVRGLAITTALQLGLHSPKTNNRFPSLESEIRKRVWFGCVLLDRTLSMTFGRPSMIHESYVRLELPSSDLQILGSTISDIPGSQTDGMFFIATIKLYNVMHRIVSSCYGHNLGLEEYRTDSELISVVWQIEDELEEWKSQLASLKMQIVEAQLSPEDLGALEEDDKINQRFFVVLSVRYHNLQILLHRPILERFLQGCGRSPPTGSANRERRKFLGMGISSIETCVNSAVTIISIVHTIVTSEGWRRDLLGAWNYSLFYTFNAALVVFAAAHIARNQVREEAGQLDRWRFVENAAPSFYAAIEALQNLDRGIRWWNGVSSTCTNFGSYPLRLRC</sequence>
<feature type="compositionally biased region" description="Polar residues" evidence="6">
    <location>
        <begin position="32"/>
        <end position="41"/>
    </location>
</feature>
<evidence type="ECO:0000256" key="4">
    <source>
        <dbReference type="ARBA" id="ARBA00023242"/>
    </source>
</evidence>
<feature type="coiled-coil region" evidence="5">
    <location>
        <begin position="436"/>
        <end position="463"/>
    </location>
</feature>
<dbReference type="PANTHER" id="PTHR47424">
    <property type="entry name" value="REGULATORY PROTEIN GAL4"/>
    <property type="match status" value="1"/>
</dbReference>
<dbReference type="OrthoDB" id="3364175at2759"/>
<keyword evidence="5" id="KW-0175">Coiled coil</keyword>
<dbReference type="InterPro" id="IPR007219">
    <property type="entry name" value="XnlR_reg_dom"/>
</dbReference>
<dbReference type="Pfam" id="PF04082">
    <property type="entry name" value="Fungal_trans"/>
    <property type="match status" value="1"/>
</dbReference>
<dbReference type="PANTHER" id="PTHR47424:SF3">
    <property type="entry name" value="REGULATORY PROTEIN GAL4"/>
    <property type="match status" value="1"/>
</dbReference>
<comment type="caution">
    <text evidence="8">The sequence shown here is derived from an EMBL/GenBank/DDBJ whole genome shotgun (WGS) entry which is preliminary data.</text>
</comment>
<feature type="region of interest" description="Disordered" evidence="6">
    <location>
        <begin position="1"/>
        <end position="43"/>
    </location>
</feature>
<dbReference type="InterPro" id="IPR051127">
    <property type="entry name" value="Fungal_SecMet_Regulators"/>
</dbReference>
<evidence type="ECO:0000259" key="7">
    <source>
        <dbReference type="SMART" id="SM00906"/>
    </source>
</evidence>
<name>A0A9P1M7T6_9PEZI</name>
<proteinExistence type="predicted"/>
<dbReference type="GO" id="GO:0006351">
    <property type="term" value="P:DNA-templated transcription"/>
    <property type="evidence" value="ECO:0007669"/>
    <property type="project" value="InterPro"/>
</dbReference>
<feature type="region of interest" description="Disordered" evidence="6">
    <location>
        <begin position="87"/>
        <end position="137"/>
    </location>
</feature>
<keyword evidence="2" id="KW-0238">DNA-binding</keyword>
<dbReference type="GO" id="GO:0000981">
    <property type="term" value="F:DNA-binding transcription factor activity, RNA polymerase II-specific"/>
    <property type="evidence" value="ECO:0007669"/>
    <property type="project" value="TreeGrafter"/>
</dbReference>
<accession>A0A9P1M7T6</accession>
<dbReference type="GO" id="GO:0008270">
    <property type="term" value="F:zinc ion binding"/>
    <property type="evidence" value="ECO:0007669"/>
    <property type="project" value="InterPro"/>
</dbReference>
<feature type="compositionally biased region" description="Basic and acidic residues" evidence="6">
    <location>
        <begin position="90"/>
        <end position="101"/>
    </location>
</feature>
<reference evidence="8" key="1">
    <citation type="submission" date="2022-11" db="EMBL/GenBank/DDBJ databases">
        <authorList>
            <person name="Scott C."/>
            <person name="Bruce N."/>
        </authorList>
    </citation>
    <scope>NUCLEOTIDE SEQUENCE</scope>
</reference>
<evidence type="ECO:0000256" key="6">
    <source>
        <dbReference type="SAM" id="MobiDB-lite"/>
    </source>
</evidence>
<keyword evidence="4" id="KW-0539">Nucleus</keyword>
<dbReference type="AlphaFoldDB" id="A0A9P1M7T6"/>
<dbReference type="GO" id="GO:0000978">
    <property type="term" value="F:RNA polymerase II cis-regulatory region sequence-specific DNA binding"/>
    <property type="evidence" value="ECO:0007669"/>
    <property type="project" value="TreeGrafter"/>
</dbReference>
<evidence type="ECO:0000256" key="2">
    <source>
        <dbReference type="ARBA" id="ARBA00023125"/>
    </source>
</evidence>
<feature type="domain" description="Xylanolytic transcriptional activator regulatory" evidence="7">
    <location>
        <begin position="308"/>
        <end position="381"/>
    </location>
</feature>
<keyword evidence="9" id="KW-1185">Reference proteome</keyword>
<dbReference type="GO" id="GO:0005634">
    <property type="term" value="C:nucleus"/>
    <property type="evidence" value="ECO:0007669"/>
    <property type="project" value="TreeGrafter"/>
</dbReference>
<evidence type="ECO:0000256" key="1">
    <source>
        <dbReference type="ARBA" id="ARBA00023015"/>
    </source>
</evidence>
<dbReference type="Proteomes" id="UP000838763">
    <property type="component" value="Unassembled WGS sequence"/>
</dbReference>
<organism evidence="8 9">
    <name type="scientific">Parascedosporium putredinis</name>
    <dbReference type="NCBI Taxonomy" id="1442378"/>
    <lineage>
        <taxon>Eukaryota</taxon>
        <taxon>Fungi</taxon>
        <taxon>Dikarya</taxon>
        <taxon>Ascomycota</taxon>
        <taxon>Pezizomycotina</taxon>
        <taxon>Sordariomycetes</taxon>
        <taxon>Hypocreomycetidae</taxon>
        <taxon>Microascales</taxon>
        <taxon>Microascaceae</taxon>
        <taxon>Parascedosporium</taxon>
    </lineage>
</organism>
<dbReference type="GO" id="GO:0000435">
    <property type="term" value="P:positive regulation of transcription from RNA polymerase II promoter by galactose"/>
    <property type="evidence" value="ECO:0007669"/>
    <property type="project" value="TreeGrafter"/>
</dbReference>
<dbReference type="EMBL" id="CALLCH030000008">
    <property type="protein sequence ID" value="CAI4213463.1"/>
    <property type="molecule type" value="Genomic_DNA"/>
</dbReference>
<keyword evidence="1" id="KW-0805">Transcription regulation</keyword>
<evidence type="ECO:0000313" key="8">
    <source>
        <dbReference type="EMBL" id="CAI4213463.1"/>
    </source>
</evidence>
<evidence type="ECO:0000256" key="3">
    <source>
        <dbReference type="ARBA" id="ARBA00023163"/>
    </source>
</evidence>
<dbReference type="SMART" id="SM00906">
    <property type="entry name" value="Fungal_trans"/>
    <property type="match status" value="1"/>
</dbReference>
<feature type="compositionally biased region" description="Polar residues" evidence="6">
    <location>
        <begin position="110"/>
        <end position="119"/>
    </location>
</feature>